<protein>
    <submittedName>
        <fullName evidence="1">Replication-associated protein</fullName>
    </submittedName>
</protein>
<reference evidence="1" key="1">
    <citation type="submission" date="2020-10" db="EMBL/GenBank/DDBJ databases">
        <title>CRESS DNA virus dark matter in the feces of wild birds.</title>
        <authorList>
            <person name="Yang S."/>
            <person name="Zhang W."/>
        </authorList>
    </citation>
    <scope>NUCLEOTIDE SEQUENCE</scope>
    <source>
        <strain evidence="1">Coa196cre5</strain>
    </source>
</reference>
<name>A0A8A4XCV8_9VIRU</name>
<accession>A0A8A4XCV8</accession>
<dbReference type="Gene3D" id="3.40.1310.20">
    <property type="match status" value="1"/>
</dbReference>
<organism evidence="1">
    <name type="scientific">Periparus ater CRESS-DNA-virus sp</name>
    <dbReference type="NCBI Taxonomy" id="2815050"/>
    <lineage>
        <taxon>Viruses</taxon>
        <taxon>Monodnaviria</taxon>
        <taxon>Shotokuvirae</taxon>
        <taxon>Cressdnaviricota</taxon>
    </lineage>
</organism>
<evidence type="ECO:0000313" key="1">
    <source>
        <dbReference type="EMBL" id="QTE03536.1"/>
    </source>
</evidence>
<dbReference type="EMBL" id="MW182859">
    <property type="protein sequence ID" value="QTE03536.1"/>
    <property type="molecule type" value="Genomic_DNA"/>
</dbReference>
<sequence length="302" mass="35171">MTEERRTRFFMVVISGNREVPIKTIPDTIRYIAGQRELSADGYEHWQLCVSYNHAVFVERVKADFETNDVQKSKDARRAYYYCLKKDTRIEGTEPFLYGEQPFYNRNFVRTRKELYSTLLNLDTREAALDFAIKEMPETFALQNKSITSFINNKFAVPQESRYKLEDFSLPAVDFSTIKTHIFIGETGIGKTNFALAHFKAPLLVSDRNDLSEIKEGVTDGIVFDDMQFNQYNHSTIVHLVDTDFARTFNVKYSTARIPVGMPRIFTFNKESDFWPASAEDENRAAIARRIKIHHFSQKLYK</sequence>
<proteinExistence type="predicted"/>